<gene>
    <name evidence="1" type="ORF">WP5S18C02_35830</name>
</gene>
<organism evidence="1 2">
    <name type="scientific">Enterobacter cloacae</name>
    <dbReference type="NCBI Taxonomy" id="550"/>
    <lineage>
        <taxon>Bacteria</taxon>
        <taxon>Pseudomonadati</taxon>
        <taxon>Pseudomonadota</taxon>
        <taxon>Gammaproteobacteria</taxon>
        <taxon>Enterobacterales</taxon>
        <taxon>Enterobacteriaceae</taxon>
        <taxon>Enterobacter</taxon>
        <taxon>Enterobacter cloacae complex</taxon>
    </lineage>
</organism>
<sequence length="133" mass="14959">MPVVSAGHELSCFANISTVFMIFTLKKCPDEPGEWKQWTTECLPWRVMQGLQRNVIGMAFCCKKSVGTSERQLWMDLVPTKSHSNYMGTTVYHGPNVIGLWCRIRTGAAILSEPITRPFSNGKNGWSSNQFLS</sequence>
<protein>
    <submittedName>
        <fullName evidence="1">Uncharacterized protein</fullName>
    </submittedName>
</protein>
<dbReference type="AlphaFoldDB" id="A0A6S5K185"/>
<evidence type="ECO:0000313" key="2">
    <source>
        <dbReference type="Proteomes" id="UP000515488"/>
    </source>
</evidence>
<reference evidence="1 2" key="1">
    <citation type="submission" date="2019-12" db="EMBL/GenBank/DDBJ databases">
        <title>complete genome sequences of Enterobacter cloacae str. WP5-S18-CRE-02 isolated from wastewater treatment plant effluent.</title>
        <authorList>
            <person name="Sekizuka T."/>
            <person name="Itokawa K."/>
            <person name="Yatsu K."/>
            <person name="Inamine Y."/>
            <person name="Kuroda M."/>
        </authorList>
    </citation>
    <scope>NUCLEOTIDE SEQUENCE [LARGE SCALE GENOMIC DNA]</scope>
    <source>
        <strain evidence="1 2">WP5-S18-CRE-02</strain>
    </source>
</reference>
<dbReference type="Proteomes" id="UP000515488">
    <property type="component" value="Chromosome"/>
</dbReference>
<accession>A0A6S5K185</accession>
<evidence type="ECO:0000313" key="1">
    <source>
        <dbReference type="EMBL" id="BBS33377.1"/>
    </source>
</evidence>
<dbReference type="EMBL" id="AP022126">
    <property type="protein sequence ID" value="BBS33377.1"/>
    <property type="molecule type" value="Genomic_DNA"/>
</dbReference>
<name>A0A6S5K185_ENTCL</name>
<proteinExistence type="predicted"/>